<dbReference type="GO" id="GO:0007166">
    <property type="term" value="P:cell surface receptor signaling pathway"/>
    <property type="evidence" value="ECO:0007669"/>
    <property type="project" value="InterPro"/>
</dbReference>
<accession>A0AAD6X1X9</accession>
<name>A0AAD6X1X9_9AGAR</name>
<dbReference type="Proteomes" id="UP001218188">
    <property type="component" value="Unassembled WGS sequence"/>
</dbReference>
<dbReference type="InterPro" id="IPR059179">
    <property type="entry name" value="MLKL-like_MCAfunc"/>
</dbReference>
<dbReference type="AlphaFoldDB" id="A0AAD6X1X9"/>
<protein>
    <submittedName>
        <fullName evidence="1">Uncharacterized protein</fullName>
    </submittedName>
</protein>
<dbReference type="Gene3D" id="1.20.930.20">
    <property type="entry name" value="Adaptor protein Cbl, N-terminal domain"/>
    <property type="match status" value="1"/>
</dbReference>
<evidence type="ECO:0000313" key="2">
    <source>
        <dbReference type="Proteomes" id="UP001218188"/>
    </source>
</evidence>
<reference evidence="1" key="1">
    <citation type="submission" date="2023-03" db="EMBL/GenBank/DDBJ databases">
        <title>Massive genome expansion in bonnet fungi (Mycena s.s.) driven by repeated elements and novel gene families across ecological guilds.</title>
        <authorList>
            <consortium name="Lawrence Berkeley National Laboratory"/>
            <person name="Harder C.B."/>
            <person name="Miyauchi S."/>
            <person name="Viragh M."/>
            <person name="Kuo A."/>
            <person name="Thoen E."/>
            <person name="Andreopoulos B."/>
            <person name="Lu D."/>
            <person name="Skrede I."/>
            <person name="Drula E."/>
            <person name="Henrissat B."/>
            <person name="Morin E."/>
            <person name="Kohler A."/>
            <person name="Barry K."/>
            <person name="LaButti K."/>
            <person name="Morin E."/>
            <person name="Salamov A."/>
            <person name="Lipzen A."/>
            <person name="Mereny Z."/>
            <person name="Hegedus B."/>
            <person name="Baldrian P."/>
            <person name="Stursova M."/>
            <person name="Weitz H."/>
            <person name="Taylor A."/>
            <person name="Grigoriev I.V."/>
            <person name="Nagy L.G."/>
            <person name="Martin F."/>
            <person name="Kauserud H."/>
        </authorList>
    </citation>
    <scope>NUCLEOTIDE SEQUENCE</scope>
    <source>
        <strain evidence="1">CBHHK200</strain>
    </source>
</reference>
<organism evidence="1 2">
    <name type="scientific">Mycena alexandri</name>
    <dbReference type="NCBI Taxonomy" id="1745969"/>
    <lineage>
        <taxon>Eukaryota</taxon>
        <taxon>Fungi</taxon>
        <taxon>Dikarya</taxon>
        <taxon>Basidiomycota</taxon>
        <taxon>Agaricomycotina</taxon>
        <taxon>Agaricomycetes</taxon>
        <taxon>Agaricomycetidae</taxon>
        <taxon>Agaricales</taxon>
        <taxon>Marasmiineae</taxon>
        <taxon>Mycenaceae</taxon>
        <taxon>Mycena</taxon>
    </lineage>
</organism>
<sequence length="195" mass="21699">MPRQPTPAEIRLNHISACLTITRSSLQLLADTLRISGLEAILNTTQSLLKLAQTIKQNKNSCNELMEQAHEVLVTIIGLYIRSDTGGDLAPSVLKHIANFTQTLHKIHTFVEAQQSGNKVKTFFRQGEMGALLKGCKAEVQQGLDFFQITNITDVKEMQQYVQARHQEVLEIIETLSSSDSASSVDDHILSENQQ</sequence>
<proteinExistence type="predicted"/>
<gene>
    <name evidence="1" type="ORF">C8F04DRAFT_1262491</name>
</gene>
<dbReference type="EMBL" id="JARJCM010000078">
    <property type="protein sequence ID" value="KAJ7031851.1"/>
    <property type="molecule type" value="Genomic_DNA"/>
</dbReference>
<evidence type="ECO:0000313" key="1">
    <source>
        <dbReference type="EMBL" id="KAJ7031851.1"/>
    </source>
</evidence>
<comment type="caution">
    <text evidence="1">The sequence shown here is derived from an EMBL/GenBank/DDBJ whole genome shotgun (WGS) entry which is preliminary data.</text>
</comment>
<dbReference type="InterPro" id="IPR036537">
    <property type="entry name" value="Adaptor_Cbl_N_dom_sf"/>
</dbReference>
<keyword evidence="2" id="KW-1185">Reference proteome</keyword>
<dbReference type="CDD" id="cd21037">
    <property type="entry name" value="MLKL_NTD"/>
    <property type="match status" value="1"/>
</dbReference>